<dbReference type="InterPro" id="IPR008979">
    <property type="entry name" value="Galactose-bd-like_sf"/>
</dbReference>
<dbReference type="Pfam" id="PF18962">
    <property type="entry name" value="Por_Secre_tail"/>
    <property type="match status" value="1"/>
</dbReference>
<feature type="domain" description="Secretion system C-terminal sorting" evidence="3">
    <location>
        <begin position="538"/>
        <end position="606"/>
    </location>
</feature>
<evidence type="ECO:0000256" key="2">
    <source>
        <dbReference type="SAM" id="SignalP"/>
    </source>
</evidence>
<feature type="signal peptide" evidence="2">
    <location>
        <begin position="1"/>
        <end position="19"/>
    </location>
</feature>
<dbReference type="InterPro" id="IPR026444">
    <property type="entry name" value="Secre_tail"/>
</dbReference>
<proteinExistence type="predicted"/>
<reference evidence="5" key="1">
    <citation type="journal article" date="2019" name="Int. J. Syst. Evol. Microbiol.">
        <title>The Global Catalogue of Microorganisms (GCM) 10K type strain sequencing project: providing services to taxonomists for standard genome sequencing and annotation.</title>
        <authorList>
            <consortium name="The Broad Institute Genomics Platform"/>
            <consortium name="The Broad Institute Genome Sequencing Center for Infectious Disease"/>
            <person name="Wu L."/>
            <person name="Ma J."/>
        </authorList>
    </citation>
    <scope>NUCLEOTIDE SEQUENCE [LARGE SCALE GENOMIC DNA]</scope>
    <source>
        <strain evidence="5">CGMCC 1.15461</strain>
    </source>
</reference>
<protein>
    <recommendedName>
        <fullName evidence="3">Secretion system C-terminal sorting domain-containing protein</fullName>
    </recommendedName>
</protein>
<sequence length="608" mass="66721">MKKIYAGLFLLGAIAITQAQENINFETGGNGLDYTWNVFENDTNPPLEFVANPSQSGINTSATVAKYTTLETGMPWAGCETSHDVGMADFVLDAENATIKIMVYKSVISDVGLKLVTPTGAALPELKIPNTVINEWEELTFDFSSQIGAFTEPFDQVVVFPDFSPNPRTYGTISYFDNITFGTAEVMDDVPMVAAPDPTIPEEQVISMFSGVYTDVAVDTWLTPWSVAVLAEIEIQGNATKKYTNLNYAGIETVAQQLDITEMTHFNFNAWSADFTELRVKLVDFGADAAFGGGDDTEHEITYAAPAQGEWLTYNIPMSDFVNLVNKDHIAQLIISSNGTSTVYIDNVYFSDESVVVIEGPMVAAPDPTIPEEQVISMFSGVYTDVTVDTWQTNWSVAVLEDVEIQGNPTKKYSTLDYVGIETIAEPIDATEMEFFNVDVWSANFTQLRIKLVDFGADAAFGGGDDTEHEITYDAPVQNEWISYSIPLSDFTGLVNRDHISQLIFSSDGASTVYIDNVYFHKTTTAGNEVFESEVFTIYPNPATDVINLQGFTIIESVAVYNLLGQEVKHISPNSATATINVSGLQKGVYVIKAVIEGKETSHKFIKN</sequence>
<comment type="caution">
    <text evidence="4">The sequence shown here is derived from an EMBL/GenBank/DDBJ whole genome shotgun (WGS) entry which is preliminary data.</text>
</comment>
<organism evidence="4 5">
    <name type="scientific">Flavobacterium suaedae</name>
    <dbReference type="NCBI Taxonomy" id="1767027"/>
    <lineage>
        <taxon>Bacteria</taxon>
        <taxon>Pseudomonadati</taxon>
        <taxon>Bacteroidota</taxon>
        <taxon>Flavobacteriia</taxon>
        <taxon>Flavobacteriales</taxon>
        <taxon>Flavobacteriaceae</taxon>
        <taxon>Flavobacterium</taxon>
    </lineage>
</organism>
<gene>
    <name evidence="4" type="ORF">GCM10007424_22970</name>
</gene>
<evidence type="ECO:0000313" key="4">
    <source>
        <dbReference type="EMBL" id="GGB82355.1"/>
    </source>
</evidence>
<accession>A0ABQ1K1K2</accession>
<dbReference type="Proteomes" id="UP000615760">
    <property type="component" value="Unassembled WGS sequence"/>
</dbReference>
<keyword evidence="5" id="KW-1185">Reference proteome</keyword>
<dbReference type="RefSeq" id="WP_188621443.1">
    <property type="nucleotide sequence ID" value="NZ_BMJE01000006.1"/>
</dbReference>
<dbReference type="EMBL" id="BMJE01000006">
    <property type="protein sequence ID" value="GGB82355.1"/>
    <property type="molecule type" value="Genomic_DNA"/>
</dbReference>
<evidence type="ECO:0000259" key="3">
    <source>
        <dbReference type="Pfam" id="PF18962"/>
    </source>
</evidence>
<evidence type="ECO:0000256" key="1">
    <source>
        <dbReference type="ARBA" id="ARBA00022729"/>
    </source>
</evidence>
<evidence type="ECO:0000313" key="5">
    <source>
        <dbReference type="Proteomes" id="UP000615760"/>
    </source>
</evidence>
<dbReference type="SUPFAM" id="SSF49785">
    <property type="entry name" value="Galactose-binding domain-like"/>
    <property type="match status" value="2"/>
</dbReference>
<dbReference type="Gene3D" id="2.60.120.430">
    <property type="entry name" value="Galactose-binding lectin"/>
    <property type="match status" value="2"/>
</dbReference>
<dbReference type="NCBIfam" id="TIGR04183">
    <property type="entry name" value="Por_Secre_tail"/>
    <property type="match status" value="1"/>
</dbReference>
<feature type="chain" id="PRO_5045438689" description="Secretion system C-terminal sorting domain-containing protein" evidence="2">
    <location>
        <begin position="20"/>
        <end position="608"/>
    </location>
</feature>
<keyword evidence="1 2" id="KW-0732">Signal</keyword>
<name>A0ABQ1K1K2_9FLAO</name>